<feature type="compositionally biased region" description="Basic and acidic residues" evidence="1">
    <location>
        <begin position="82"/>
        <end position="96"/>
    </location>
</feature>
<evidence type="ECO:0000313" key="2">
    <source>
        <dbReference type="EMBL" id="JAT79495.1"/>
    </source>
</evidence>
<feature type="non-terminal residue" evidence="2">
    <location>
        <position position="138"/>
    </location>
</feature>
<feature type="region of interest" description="Disordered" evidence="1">
    <location>
        <begin position="57"/>
        <end position="138"/>
    </location>
</feature>
<feature type="compositionally biased region" description="Basic residues" evidence="1">
    <location>
        <begin position="66"/>
        <end position="81"/>
    </location>
</feature>
<reference evidence="2" key="1">
    <citation type="submission" date="2015-09" db="EMBL/GenBank/DDBJ databases">
        <title>De novo assembly of Pectinophora gossypiella (Pink Bollworm) gut transcriptome.</title>
        <authorList>
            <person name="Tassone E.E."/>
        </authorList>
    </citation>
    <scope>NUCLEOTIDE SEQUENCE</scope>
</reference>
<dbReference type="AlphaFoldDB" id="A0A1E1VXP4"/>
<accession>A0A1E1VXP4</accession>
<organism evidence="2">
    <name type="scientific">Pectinophora gossypiella</name>
    <name type="common">Cotton pink bollworm</name>
    <name type="synonym">Depressaria gossypiella</name>
    <dbReference type="NCBI Taxonomy" id="13191"/>
    <lineage>
        <taxon>Eukaryota</taxon>
        <taxon>Metazoa</taxon>
        <taxon>Ecdysozoa</taxon>
        <taxon>Arthropoda</taxon>
        <taxon>Hexapoda</taxon>
        <taxon>Insecta</taxon>
        <taxon>Pterygota</taxon>
        <taxon>Neoptera</taxon>
        <taxon>Endopterygota</taxon>
        <taxon>Lepidoptera</taxon>
        <taxon>Glossata</taxon>
        <taxon>Ditrysia</taxon>
        <taxon>Gelechioidea</taxon>
        <taxon>Gelechiidae</taxon>
        <taxon>Apatetrinae</taxon>
        <taxon>Pectinophora</taxon>
    </lineage>
</organism>
<sequence length="138" mass="16435">LRDLFRRALRFVKDYPPSIARLWTDYERDYGEMHTMRECSEACEVKLKEWRENYQEMKEKMSGSKNKGKQNKKNKFDKKKKKEDDQPKKGKRKSEQSEEGGSVKRKRDEDTQVEGKDKDNKKESKKETDGGGVKRSHE</sequence>
<protein>
    <submittedName>
        <fullName evidence="2">Uncharacterized protein</fullName>
    </submittedName>
</protein>
<dbReference type="OrthoDB" id="360390at2759"/>
<evidence type="ECO:0000256" key="1">
    <source>
        <dbReference type="SAM" id="MobiDB-lite"/>
    </source>
</evidence>
<dbReference type="EMBL" id="GDQN01011559">
    <property type="protein sequence ID" value="JAT79495.1"/>
    <property type="molecule type" value="Transcribed_RNA"/>
</dbReference>
<gene>
    <name evidence="2" type="ORF">g.2810</name>
</gene>
<feature type="non-terminal residue" evidence="2">
    <location>
        <position position="1"/>
    </location>
</feature>
<name>A0A1E1VXP4_PECGO</name>
<feature type="compositionally biased region" description="Basic and acidic residues" evidence="1">
    <location>
        <begin position="106"/>
        <end position="129"/>
    </location>
</feature>
<proteinExistence type="predicted"/>